<dbReference type="RefSeq" id="WP_257743819.1">
    <property type="nucleotide sequence ID" value="NZ_CP096115.1"/>
</dbReference>
<dbReference type="AlphaFoldDB" id="A0A9E7PNW4"/>
<evidence type="ECO:0000313" key="2">
    <source>
        <dbReference type="EMBL" id="UUX93683.1"/>
    </source>
</evidence>
<keyword evidence="1" id="KW-0812">Transmembrane</keyword>
<reference evidence="2" key="1">
    <citation type="submission" date="2022-04" db="EMBL/GenBank/DDBJ databases">
        <title>Complete genome of Methanoplanus endosymbiosus DSM 3599.</title>
        <authorList>
            <person name="Chen S.-C."/>
            <person name="You Y.-T."/>
            <person name="Zhou Y.-Z."/>
            <person name="Lai M.-C."/>
        </authorList>
    </citation>
    <scope>NUCLEOTIDE SEQUENCE</scope>
    <source>
        <strain evidence="2">DSM 3599</strain>
    </source>
</reference>
<accession>A0A9E7PNW4</accession>
<name>A0A9E7PNW4_9EURY</name>
<keyword evidence="1" id="KW-0472">Membrane</keyword>
<dbReference type="GeneID" id="74307250"/>
<proteinExistence type="predicted"/>
<dbReference type="Proteomes" id="UP001060368">
    <property type="component" value="Chromosome"/>
</dbReference>
<keyword evidence="3" id="KW-1185">Reference proteome</keyword>
<protein>
    <submittedName>
        <fullName evidence="2">Uncharacterized protein</fullName>
    </submittedName>
</protein>
<feature type="transmembrane region" description="Helical" evidence="1">
    <location>
        <begin position="12"/>
        <end position="30"/>
    </location>
</feature>
<evidence type="ECO:0000256" key="1">
    <source>
        <dbReference type="SAM" id="Phobius"/>
    </source>
</evidence>
<evidence type="ECO:0000313" key="3">
    <source>
        <dbReference type="Proteomes" id="UP001060368"/>
    </source>
</evidence>
<keyword evidence="1" id="KW-1133">Transmembrane helix</keyword>
<organism evidence="2 3">
    <name type="scientific">Methanoplanus endosymbiosus</name>
    <dbReference type="NCBI Taxonomy" id="33865"/>
    <lineage>
        <taxon>Archaea</taxon>
        <taxon>Methanobacteriati</taxon>
        <taxon>Methanobacteriota</taxon>
        <taxon>Stenosarchaea group</taxon>
        <taxon>Methanomicrobia</taxon>
        <taxon>Methanomicrobiales</taxon>
        <taxon>Methanomicrobiaceae</taxon>
        <taxon>Methanoplanus</taxon>
    </lineage>
</organism>
<sequence length="140" mass="15838">MQNSAITNKEIILALMVVLATALISLTVIISTPAGMQFYGDTLIRLAGSESHEAGFYASSKEDFSEIYSLNDSSGNFIASFEESFGTDNKKENFFFIFYDIRDPDNICIRTKYGINRYADLIYMNRRCICSSPDLCCKEW</sequence>
<dbReference type="KEGG" id="mend:L6E24_06085"/>
<dbReference type="EMBL" id="CP096115">
    <property type="protein sequence ID" value="UUX93683.1"/>
    <property type="molecule type" value="Genomic_DNA"/>
</dbReference>
<gene>
    <name evidence="2" type="ORF">L6E24_06085</name>
</gene>